<sequence length="310" mass="35028">MSIKPDDLVISLPTQGHIKPLLQISKLIAAKGIKVTVVLTRSIQMTSQPDIQSELIKLEYIPERINQEEVPEKSAHYQDPHEEWFGSIKAKALENLSIIMERETSSAVDGWTLGFLLQAIVSSPQCALSVAGYQRNHTALSAMYGLDNLGKWLHQTREISGHVRDHVNPARVAGEHRKVEWKSHIVSHINRAKGHRGRREYKAVQGTNEESIRDAFKRAFGHWESITLVAFTKTDDYGFADIKIGFYNGDHDDGEAFENSMIWNRGPHKIGHLLGLAHLHVKESVMYPSLKPRKKKVDLKLDDIRGIQAL</sequence>
<evidence type="ECO:0000256" key="4">
    <source>
        <dbReference type="ARBA" id="ARBA00022833"/>
    </source>
</evidence>
<dbReference type="Pfam" id="PF00413">
    <property type="entry name" value="Peptidase_M10"/>
    <property type="match status" value="2"/>
</dbReference>
<dbReference type="GO" id="GO:0006508">
    <property type="term" value="P:proteolysis"/>
    <property type="evidence" value="ECO:0007669"/>
    <property type="project" value="UniProtKB-KW"/>
</dbReference>
<organism evidence="6 7">
    <name type="scientific">Oldenlandia corymbosa var. corymbosa</name>
    <dbReference type="NCBI Taxonomy" id="529605"/>
    <lineage>
        <taxon>Eukaryota</taxon>
        <taxon>Viridiplantae</taxon>
        <taxon>Streptophyta</taxon>
        <taxon>Embryophyta</taxon>
        <taxon>Tracheophyta</taxon>
        <taxon>Spermatophyta</taxon>
        <taxon>Magnoliopsida</taxon>
        <taxon>eudicotyledons</taxon>
        <taxon>Gunneridae</taxon>
        <taxon>Pentapetalae</taxon>
        <taxon>asterids</taxon>
        <taxon>lamiids</taxon>
        <taxon>Gentianales</taxon>
        <taxon>Rubiaceae</taxon>
        <taxon>Rubioideae</taxon>
        <taxon>Spermacoceae</taxon>
        <taxon>Hedyotis-Oldenlandia complex</taxon>
        <taxon>Oldenlandia</taxon>
    </lineage>
</organism>
<gene>
    <name evidence="6" type="ORF">OLC1_LOCUS19414</name>
</gene>
<dbReference type="InterPro" id="IPR024079">
    <property type="entry name" value="MetalloPept_cat_dom_sf"/>
</dbReference>
<dbReference type="GO" id="GO:0031012">
    <property type="term" value="C:extracellular matrix"/>
    <property type="evidence" value="ECO:0007669"/>
    <property type="project" value="InterPro"/>
</dbReference>
<evidence type="ECO:0000313" key="6">
    <source>
        <dbReference type="EMBL" id="CAI9112169.1"/>
    </source>
</evidence>
<proteinExistence type="predicted"/>
<dbReference type="GO" id="GO:0030198">
    <property type="term" value="P:extracellular matrix organization"/>
    <property type="evidence" value="ECO:0007669"/>
    <property type="project" value="TreeGrafter"/>
</dbReference>
<dbReference type="Gene3D" id="3.40.390.10">
    <property type="entry name" value="Collagenase (Catalytic Domain)"/>
    <property type="match status" value="2"/>
</dbReference>
<dbReference type="EMBL" id="OX459124">
    <property type="protein sequence ID" value="CAI9112169.1"/>
    <property type="molecule type" value="Genomic_DNA"/>
</dbReference>
<accession>A0AAV1DZF7</accession>
<dbReference type="InterPro" id="IPR006026">
    <property type="entry name" value="Peptidase_Metallo"/>
</dbReference>
<dbReference type="PANTHER" id="PTHR10201">
    <property type="entry name" value="MATRIX METALLOPROTEINASE"/>
    <property type="match status" value="1"/>
</dbReference>
<dbReference type="InterPro" id="IPR001818">
    <property type="entry name" value="Pept_M10_metallopeptidase"/>
</dbReference>
<evidence type="ECO:0000256" key="3">
    <source>
        <dbReference type="ARBA" id="ARBA00022801"/>
    </source>
</evidence>
<keyword evidence="7" id="KW-1185">Reference proteome</keyword>
<dbReference type="AlphaFoldDB" id="A0AAV1DZF7"/>
<dbReference type="Gene3D" id="3.40.50.2000">
    <property type="entry name" value="Glycogen Phosphorylase B"/>
    <property type="match status" value="1"/>
</dbReference>
<dbReference type="GO" id="GO:0008270">
    <property type="term" value="F:zinc ion binding"/>
    <property type="evidence" value="ECO:0007669"/>
    <property type="project" value="InterPro"/>
</dbReference>
<evidence type="ECO:0000259" key="5">
    <source>
        <dbReference type="SMART" id="SM00235"/>
    </source>
</evidence>
<dbReference type="SUPFAM" id="SSF55486">
    <property type="entry name" value="Metalloproteases ('zincins'), catalytic domain"/>
    <property type="match status" value="1"/>
</dbReference>
<keyword evidence="3" id="KW-0378">Hydrolase</keyword>
<protein>
    <submittedName>
        <fullName evidence="6">OLC1v1012562C1</fullName>
    </submittedName>
</protein>
<dbReference type="GO" id="GO:0030574">
    <property type="term" value="P:collagen catabolic process"/>
    <property type="evidence" value="ECO:0007669"/>
    <property type="project" value="TreeGrafter"/>
</dbReference>
<evidence type="ECO:0000313" key="7">
    <source>
        <dbReference type="Proteomes" id="UP001161247"/>
    </source>
</evidence>
<reference evidence="6" key="1">
    <citation type="submission" date="2023-03" db="EMBL/GenBank/DDBJ databases">
        <authorList>
            <person name="Julca I."/>
        </authorList>
    </citation>
    <scope>NUCLEOTIDE SEQUENCE</scope>
</reference>
<keyword evidence="4" id="KW-0862">Zinc</keyword>
<evidence type="ECO:0000256" key="2">
    <source>
        <dbReference type="ARBA" id="ARBA00022723"/>
    </source>
</evidence>
<name>A0AAV1DZF7_OLDCO</name>
<dbReference type="SMART" id="SM00235">
    <property type="entry name" value="ZnMc"/>
    <property type="match status" value="1"/>
</dbReference>
<keyword evidence="1" id="KW-0645">Protease</keyword>
<dbReference type="PANTHER" id="PTHR10201:SF321">
    <property type="entry name" value="METALLOENDOPROTEINASE 4-MMP"/>
    <property type="match status" value="1"/>
</dbReference>
<evidence type="ECO:0000256" key="1">
    <source>
        <dbReference type="ARBA" id="ARBA00022670"/>
    </source>
</evidence>
<feature type="domain" description="Peptidase metallopeptidase" evidence="5">
    <location>
        <begin position="177"/>
        <end position="309"/>
    </location>
</feature>
<dbReference type="SUPFAM" id="SSF53756">
    <property type="entry name" value="UDP-Glycosyltransferase/glycogen phosphorylase"/>
    <property type="match status" value="1"/>
</dbReference>
<dbReference type="GO" id="GO:0004222">
    <property type="term" value="F:metalloendopeptidase activity"/>
    <property type="evidence" value="ECO:0007669"/>
    <property type="project" value="InterPro"/>
</dbReference>
<keyword evidence="2" id="KW-0479">Metal-binding</keyword>
<dbReference type="Proteomes" id="UP001161247">
    <property type="component" value="Chromosome 7"/>
</dbReference>